<evidence type="ECO:0000256" key="2">
    <source>
        <dbReference type="ARBA" id="ARBA00023125"/>
    </source>
</evidence>
<keyword evidence="1" id="KW-0805">Transcription regulation</keyword>
<dbReference type="PRINTS" id="PR00455">
    <property type="entry name" value="HTHTETR"/>
</dbReference>
<evidence type="ECO:0000313" key="7">
    <source>
        <dbReference type="Proteomes" id="UP001549097"/>
    </source>
</evidence>
<evidence type="ECO:0000259" key="5">
    <source>
        <dbReference type="PROSITE" id="PS50977"/>
    </source>
</evidence>
<dbReference type="PROSITE" id="PS50977">
    <property type="entry name" value="HTH_TETR_2"/>
    <property type="match status" value="1"/>
</dbReference>
<dbReference type="InterPro" id="IPR036271">
    <property type="entry name" value="Tet_transcr_reg_TetR-rel_C_sf"/>
</dbReference>
<dbReference type="SUPFAM" id="SSF48498">
    <property type="entry name" value="Tetracyclin repressor-like, C-terminal domain"/>
    <property type="match status" value="1"/>
</dbReference>
<sequence length="210" mass="25001">MPKVSAEYKEEKRNHILESALKCFSEKGYQATIIDDIVKDSNISKGAIYNYFASKEEIYLQLLKKRTDEFFEDMEQENASLTSAGKKLENLFKRWKKQELKEDDQQTMRVYIEFWLYGSRQEDLKSILAARYNRFIDYIVKIIKEGQESGEIKKELDPQNISRIFWALRDGNVLHYSFLGEEEQYRIAWDTIEEMFLSYVKNEIKSGHQD</sequence>
<dbReference type="InterPro" id="IPR001647">
    <property type="entry name" value="HTH_TetR"/>
</dbReference>
<dbReference type="PANTHER" id="PTHR47506">
    <property type="entry name" value="TRANSCRIPTIONAL REGULATORY PROTEIN"/>
    <property type="match status" value="1"/>
</dbReference>
<accession>A0ABV2LNP0</accession>
<dbReference type="Pfam" id="PF17922">
    <property type="entry name" value="TetR_C_17"/>
    <property type="match status" value="1"/>
</dbReference>
<dbReference type="Proteomes" id="UP001549097">
    <property type="component" value="Unassembled WGS sequence"/>
</dbReference>
<evidence type="ECO:0000256" key="3">
    <source>
        <dbReference type="ARBA" id="ARBA00023163"/>
    </source>
</evidence>
<dbReference type="SUPFAM" id="SSF46689">
    <property type="entry name" value="Homeodomain-like"/>
    <property type="match status" value="1"/>
</dbReference>
<keyword evidence="7" id="KW-1185">Reference proteome</keyword>
<evidence type="ECO:0000313" key="6">
    <source>
        <dbReference type="EMBL" id="MET3730213.1"/>
    </source>
</evidence>
<dbReference type="Gene3D" id="1.10.357.10">
    <property type="entry name" value="Tetracycline Repressor, domain 2"/>
    <property type="match status" value="1"/>
</dbReference>
<gene>
    <name evidence="6" type="ORF">ABID52_003832</name>
</gene>
<protein>
    <submittedName>
        <fullName evidence="6">AcrR family transcriptional regulator</fullName>
    </submittedName>
</protein>
<feature type="DNA-binding region" description="H-T-H motif" evidence="4">
    <location>
        <begin position="33"/>
        <end position="52"/>
    </location>
</feature>
<dbReference type="InterPro" id="IPR041612">
    <property type="entry name" value="YfiR_C"/>
</dbReference>
<dbReference type="Pfam" id="PF00440">
    <property type="entry name" value="TetR_N"/>
    <property type="match status" value="1"/>
</dbReference>
<comment type="caution">
    <text evidence="6">The sequence shown here is derived from an EMBL/GenBank/DDBJ whole genome shotgun (WGS) entry which is preliminary data.</text>
</comment>
<dbReference type="InterPro" id="IPR009057">
    <property type="entry name" value="Homeodomain-like_sf"/>
</dbReference>
<keyword evidence="2 4" id="KW-0238">DNA-binding</keyword>
<dbReference type="RefSeq" id="WP_198769308.1">
    <property type="nucleotide sequence ID" value="NZ_JAEACF010000003.1"/>
</dbReference>
<evidence type="ECO:0000256" key="1">
    <source>
        <dbReference type="ARBA" id="ARBA00023015"/>
    </source>
</evidence>
<proteinExistence type="predicted"/>
<organism evidence="6 7">
    <name type="scientific">Fictibacillus halophilus</name>
    <dbReference type="NCBI Taxonomy" id="1610490"/>
    <lineage>
        <taxon>Bacteria</taxon>
        <taxon>Bacillati</taxon>
        <taxon>Bacillota</taxon>
        <taxon>Bacilli</taxon>
        <taxon>Bacillales</taxon>
        <taxon>Fictibacillaceae</taxon>
        <taxon>Fictibacillus</taxon>
    </lineage>
</organism>
<evidence type="ECO:0000256" key="4">
    <source>
        <dbReference type="PROSITE-ProRule" id="PRU00335"/>
    </source>
</evidence>
<name>A0ABV2LNP0_9BACL</name>
<dbReference type="Gene3D" id="1.10.10.60">
    <property type="entry name" value="Homeodomain-like"/>
    <property type="match status" value="1"/>
</dbReference>
<dbReference type="PANTHER" id="PTHR47506:SF6">
    <property type="entry name" value="HTH-TYPE TRANSCRIPTIONAL REPRESSOR NEMR"/>
    <property type="match status" value="1"/>
</dbReference>
<feature type="domain" description="HTH tetR-type" evidence="5">
    <location>
        <begin position="10"/>
        <end position="70"/>
    </location>
</feature>
<dbReference type="EMBL" id="JBEPMP010000003">
    <property type="protein sequence ID" value="MET3730213.1"/>
    <property type="molecule type" value="Genomic_DNA"/>
</dbReference>
<keyword evidence="3" id="KW-0804">Transcription</keyword>
<reference evidence="6 7" key="1">
    <citation type="submission" date="2024-06" db="EMBL/GenBank/DDBJ databases">
        <title>Genomic Encyclopedia of Type Strains, Phase IV (KMG-IV): sequencing the most valuable type-strain genomes for metagenomic binning, comparative biology and taxonomic classification.</title>
        <authorList>
            <person name="Goeker M."/>
        </authorList>
    </citation>
    <scope>NUCLEOTIDE SEQUENCE [LARGE SCALE GENOMIC DNA]</scope>
    <source>
        <strain evidence="6 7">DSM 100124</strain>
    </source>
</reference>